<reference evidence="1 2" key="1">
    <citation type="submission" date="2017-02" db="EMBL/GenBank/DDBJ databases">
        <authorList>
            <person name="Peterson S.W."/>
        </authorList>
    </citation>
    <scope>NUCLEOTIDE SEQUENCE [LARGE SCALE GENOMIC DNA]</scope>
    <source>
        <strain evidence="1 2">S285</strain>
    </source>
</reference>
<keyword evidence="2" id="KW-1185">Reference proteome</keyword>
<dbReference type="EMBL" id="CP019948">
    <property type="protein sequence ID" value="ARN80435.1"/>
    <property type="molecule type" value="Genomic_DNA"/>
</dbReference>
<dbReference type="Proteomes" id="UP000193978">
    <property type="component" value="Chromosome"/>
</dbReference>
<evidence type="ECO:0000313" key="1">
    <source>
        <dbReference type="EMBL" id="ARN80435.1"/>
    </source>
</evidence>
<evidence type="ECO:0000313" key="2">
    <source>
        <dbReference type="Proteomes" id="UP000193978"/>
    </source>
</evidence>
<dbReference type="AlphaFoldDB" id="A0A1W6MS96"/>
<accession>A0A1W6MS96</accession>
<gene>
    <name evidence="1" type="ORF">B1812_04375</name>
</gene>
<organism evidence="1 2">
    <name type="scientific">Methylocystis bryophila</name>
    <dbReference type="NCBI Taxonomy" id="655015"/>
    <lineage>
        <taxon>Bacteria</taxon>
        <taxon>Pseudomonadati</taxon>
        <taxon>Pseudomonadota</taxon>
        <taxon>Alphaproteobacteria</taxon>
        <taxon>Hyphomicrobiales</taxon>
        <taxon>Methylocystaceae</taxon>
        <taxon>Methylocystis</taxon>
    </lineage>
</organism>
<protein>
    <submittedName>
        <fullName evidence="1">Uncharacterized protein</fullName>
    </submittedName>
</protein>
<dbReference type="RefSeq" id="WP_085770498.1">
    <property type="nucleotide sequence ID" value="NZ_AP027149.1"/>
</dbReference>
<dbReference type="KEGG" id="mbry:B1812_04375"/>
<name>A0A1W6MS96_9HYPH</name>
<sequence length="60" mass="6817">MAALEQNSSAPQAPFVVTFATECEEDPLYMKNVYFRRIQSLPLIELLHPPAAYGLNFILF</sequence>
<proteinExistence type="predicted"/>